<dbReference type="PANTHER" id="PTHR28174:SF1">
    <property type="entry name" value="LARGE RIBOSOMAL SUBUNIT PROTEIN BL31M"/>
    <property type="match status" value="1"/>
</dbReference>
<gene>
    <name evidence="2" type="ORF">CXG81DRAFT_26675</name>
</gene>
<accession>A0A4P9X623</accession>
<proteinExistence type="predicted"/>
<dbReference type="OrthoDB" id="5587740at2759"/>
<reference evidence="3" key="1">
    <citation type="journal article" date="2018" name="Nat. Microbiol.">
        <title>Leveraging single-cell genomics to expand the fungal tree of life.</title>
        <authorList>
            <person name="Ahrendt S.R."/>
            <person name="Quandt C.A."/>
            <person name="Ciobanu D."/>
            <person name="Clum A."/>
            <person name="Salamov A."/>
            <person name="Andreopoulos B."/>
            <person name="Cheng J.F."/>
            <person name="Woyke T."/>
            <person name="Pelin A."/>
            <person name="Henrissat B."/>
            <person name="Reynolds N.K."/>
            <person name="Benny G.L."/>
            <person name="Smith M.E."/>
            <person name="James T.Y."/>
            <person name="Grigoriev I.V."/>
        </authorList>
    </citation>
    <scope>NUCLEOTIDE SEQUENCE [LARGE SCALE GENOMIC DNA]</scope>
    <source>
        <strain evidence="3">ATCC 52028</strain>
    </source>
</reference>
<dbReference type="GO" id="GO:0003735">
    <property type="term" value="F:structural constituent of ribosome"/>
    <property type="evidence" value="ECO:0007669"/>
    <property type="project" value="InterPro"/>
</dbReference>
<evidence type="ECO:0000313" key="2">
    <source>
        <dbReference type="EMBL" id="RKP00614.1"/>
    </source>
</evidence>
<protein>
    <recommendedName>
        <fullName evidence="1">Ribosomal protein bL31m N-terminal domain-containing protein</fullName>
    </recommendedName>
</protein>
<dbReference type="EMBL" id="ML014207">
    <property type="protein sequence ID" value="RKP00614.1"/>
    <property type="molecule type" value="Genomic_DNA"/>
</dbReference>
<name>A0A4P9X623_9FUNG</name>
<evidence type="ECO:0000313" key="3">
    <source>
        <dbReference type="Proteomes" id="UP000274922"/>
    </source>
</evidence>
<dbReference type="GO" id="GO:0005762">
    <property type="term" value="C:mitochondrial large ribosomal subunit"/>
    <property type="evidence" value="ECO:0007669"/>
    <property type="project" value="InterPro"/>
</dbReference>
<dbReference type="GO" id="GO:0032543">
    <property type="term" value="P:mitochondrial translation"/>
    <property type="evidence" value="ECO:0007669"/>
    <property type="project" value="InterPro"/>
</dbReference>
<keyword evidence="3" id="KW-1185">Reference proteome</keyword>
<dbReference type="InterPro" id="IPR048874">
    <property type="entry name" value="Ribosomal_bL31m_N"/>
</dbReference>
<organism evidence="2 3">
    <name type="scientific">Caulochytrium protostelioides</name>
    <dbReference type="NCBI Taxonomy" id="1555241"/>
    <lineage>
        <taxon>Eukaryota</taxon>
        <taxon>Fungi</taxon>
        <taxon>Fungi incertae sedis</taxon>
        <taxon>Chytridiomycota</taxon>
        <taxon>Chytridiomycota incertae sedis</taxon>
        <taxon>Chytridiomycetes</taxon>
        <taxon>Caulochytriales</taxon>
        <taxon>Caulochytriaceae</taxon>
        <taxon>Caulochytrium</taxon>
    </lineage>
</organism>
<dbReference type="Gene3D" id="6.20.130.10">
    <property type="match status" value="1"/>
</dbReference>
<dbReference type="Pfam" id="PF21492">
    <property type="entry name" value="bL31_N"/>
    <property type="match status" value="1"/>
</dbReference>
<dbReference type="InterPro" id="IPR034600">
    <property type="entry name" value="Ribosomal_bL31m"/>
</dbReference>
<dbReference type="STRING" id="1555241.A0A4P9X623"/>
<dbReference type="AlphaFoldDB" id="A0A4P9X623"/>
<dbReference type="PANTHER" id="PTHR28174">
    <property type="entry name" value="54S RIBOSOMAL PROTEIN L36, MITOCHONDRIAL"/>
    <property type="match status" value="1"/>
</dbReference>
<dbReference type="Proteomes" id="UP000274922">
    <property type="component" value="Unassembled WGS sequence"/>
</dbReference>
<sequence>MPLFPAAAASRRAAAAAAVLIGPRMPASRLVPRAWASASAAKRPADPGANPLNYTVPATRLPFFNQTVAHSDGATFTIRTTSPKPILKLIKDTRNHPLWNVSGETVDQSSPELRRFEDRFGRMDDLAALYEAAPQAAPAAPAKPKTAAAAAAAASKGKGKK</sequence>
<feature type="domain" description="Ribosomal protein bL31m N-terminal" evidence="1">
    <location>
        <begin position="64"/>
        <end position="102"/>
    </location>
</feature>
<evidence type="ECO:0000259" key="1">
    <source>
        <dbReference type="Pfam" id="PF21492"/>
    </source>
</evidence>